<organism evidence="8 9">
    <name type="scientific">Rhododendron griersonianum</name>
    <dbReference type="NCBI Taxonomy" id="479676"/>
    <lineage>
        <taxon>Eukaryota</taxon>
        <taxon>Viridiplantae</taxon>
        <taxon>Streptophyta</taxon>
        <taxon>Embryophyta</taxon>
        <taxon>Tracheophyta</taxon>
        <taxon>Spermatophyta</taxon>
        <taxon>Magnoliopsida</taxon>
        <taxon>eudicotyledons</taxon>
        <taxon>Gunneridae</taxon>
        <taxon>Pentapetalae</taxon>
        <taxon>asterids</taxon>
        <taxon>Ericales</taxon>
        <taxon>Ericaceae</taxon>
        <taxon>Ericoideae</taxon>
        <taxon>Rhodoreae</taxon>
        <taxon>Rhododendron</taxon>
    </lineage>
</organism>
<evidence type="ECO:0000313" key="8">
    <source>
        <dbReference type="EMBL" id="KAG5533221.1"/>
    </source>
</evidence>
<dbReference type="AlphaFoldDB" id="A0AAV6IWG3"/>
<evidence type="ECO:0000256" key="5">
    <source>
        <dbReference type="SAM" id="Coils"/>
    </source>
</evidence>
<evidence type="ECO:0000256" key="6">
    <source>
        <dbReference type="SAM" id="Phobius"/>
    </source>
</evidence>
<dbReference type="GO" id="GO:0008270">
    <property type="term" value="F:zinc ion binding"/>
    <property type="evidence" value="ECO:0007669"/>
    <property type="project" value="UniProtKB-KW"/>
</dbReference>
<sequence length="145" mass="16783">MDSSSSSANLCTEDSKIFCRCGLRAPLKTSKTTTNPGRKFYGCTKYKTKQSCGFFIWLDELLTIQEADRSQRIQDALGLHRDEERQTEIDNLKNEIKDMQKKIDDLELKNQMLLEILTKQRSSGNCSWKLVLVLAFVMWIMMYLA</sequence>
<evidence type="ECO:0000256" key="3">
    <source>
        <dbReference type="ARBA" id="ARBA00022833"/>
    </source>
</evidence>
<dbReference type="InterPro" id="IPR010666">
    <property type="entry name" value="Znf_GRF"/>
</dbReference>
<dbReference type="Proteomes" id="UP000823749">
    <property type="component" value="Chromosome 9"/>
</dbReference>
<gene>
    <name evidence="8" type="ORF">RHGRI_027432</name>
</gene>
<evidence type="ECO:0000256" key="1">
    <source>
        <dbReference type="ARBA" id="ARBA00022723"/>
    </source>
</evidence>
<dbReference type="EMBL" id="JACTNZ010000009">
    <property type="protein sequence ID" value="KAG5533221.1"/>
    <property type="molecule type" value="Genomic_DNA"/>
</dbReference>
<evidence type="ECO:0000256" key="2">
    <source>
        <dbReference type="ARBA" id="ARBA00022771"/>
    </source>
</evidence>
<feature type="transmembrane region" description="Helical" evidence="6">
    <location>
        <begin position="126"/>
        <end position="144"/>
    </location>
</feature>
<evidence type="ECO:0000259" key="7">
    <source>
        <dbReference type="PROSITE" id="PS51999"/>
    </source>
</evidence>
<accession>A0AAV6IWG3</accession>
<protein>
    <recommendedName>
        <fullName evidence="7">GRF-type domain-containing protein</fullName>
    </recommendedName>
</protein>
<dbReference type="PROSITE" id="PS51999">
    <property type="entry name" value="ZF_GRF"/>
    <property type="match status" value="1"/>
</dbReference>
<dbReference type="Pfam" id="PF06839">
    <property type="entry name" value="Zn_ribbon_GRF"/>
    <property type="match status" value="1"/>
</dbReference>
<keyword evidence="6" id="KW-0472">Membrane</keyword>
<name>A0AAV6IWG3_9ERIC</name>
<keyword evidence="3" id="KW-0862">Zinc</keyword>
<keyword evidence="9" id="KW-1185">Reference proteome</keyword>
<dbReference type="PANTHER" id="PTHR33248">
    <property type="entry name" value="ZINC ION-BINDING PROTEIN"/>
    <property type="match status" value="1"/>
</dbReference>
<keyword evidence="5" id="KW-0175">Coiled coil</keyword>
<reference evidence="8" key="1">
    <citation type="submission" date="2020-08" db="EMBL/GenBank/DDBJ databases">
        <title>Plant Genome Project.</title>
        <authorList>
            <person name="Zhang R.-G."/>
        </authorList>
    </citation>
    <scope>NUCLEOTIDE SEQUENCE</scope>
    <source>
        <strain evidence="8">WSP0</strain>
        <tissue evidence="8">Leaf</tissue>
    </source>
</reference>
<keyword evidence="2 4" id="KW-0863">Zinc-finger</keyword>
<evidence type="ECO:0000256" key="4">
    <source>
        <dbReference type="PROSITE-ProRule" id="PRU01343"/>
    </source>
</evidence>
<keyword evidence="6" id="KW-1133">Transmembrane helix</keyword>
<feature type="domain" description="GRF-type" evidence="7">
    <location>
        <begin position="19"/>
        <end position="61"/>
    </location>
</feature>
<feature type="coiled-coil region" evidence="5">
    <location>
        <begin position="82"/>
        <end position="116"/>
    </location>
</feature>
<keyword evidence="6" id="KW-0812">Transmembrane</keyword>
<evidence type="ECO:0000313" key="9">
    <source>
        <dbReference type="Proteomes" id="UP000823749"/>
    </source>
</evidence>
<keyword evidence="1" id="KW-0479">Metal-binding</keyword>
<comment type="caution">
    <text evidence="8">The sequence shown here is derived from an EMBL/GenBank/DDBJ whole genome shotgun (WGS) entry which is preliminary data.</text>
</comment>
<proteinExistence type="predicted"/>